<dbReference type="EMBL" id="LXQA011256086">
    <property type="protein sequence ID" value="MCI90856.1"/>
    <property type="molecule type" value="Genomic_DNA"/>
</dbReference>
<feature type="non-terminal residue" evidence="1">
    <location>
        <position position="70"/>
    </location>
</feature>
<evidence type="ECO:0000313" key="1">
    <source>
        <dbReference type="EMBL" id="MCI90856.1"/>
    </source>
</evidence>
<protein>
    <submittedName>
        <fullName evidence="1">Uncharacterized protein</fullName>
    </submittedName>
</protein>
<name>A0A392VRB5_9FABA</name>
<evidence type="ECO:0000313" key="2">
    <source>
        <dbReference type="Proteomes" id="UP000265520"/>
    </source>
</evidence>
<dbReference type="Proteomes" id="UP000265520">
    <property type="component" value="Unassembled WGS sequence"/>
</dbReference>
<proteinExistence type="predicted"/>
<comment type="caution">
    <text evidence="1">The sequence shown here is derived from an EMBL/GenBank/DDBJ whole genome shotgun (WGS) entry which is preliminary data.</text>
</comment>
<reference evidence="1 2" key="1">
    <citation type="journal article" date="2018" name="Front. Plant Sci.">
        <title>Red Clover (Trifolium pratense) and Zigzag Clover (T. medium) - A Picture of Genomic Similarities and Differences.</title>
        <authorList>
            <person name="Dluhosova J."/>
            <person name="Istvanek J."/>
            <person name="Nedelnik J."/>
            <person name="Repkova J."/>
        </authorList>
    </citation>
    <scope>NUCLEOTIDE SEQUENCE [LARGE SCALE GENOMIC DNA]</scope>
    <source>
        <strain evidence="2">cv. 10/8</strain>
        <tissue evidence="1">Leaf</tissue>
    </source>
</reference>
<sequence length="70" mass="7444">QPSNTSVPPPVSSAPLNAAQRVMPEGYPWGMPTSFFGEESRPVVSETPHVQLVVPIPHLGNTIPQITATV</sequence>
<accession>A0A392VRB5</accession>
<keyword evidence="2" id="KW-1185">Reference proteome</keyword>
<organism evidence="1 2">
    <name type="scientific">Trifolium medium</name>
    <dbReference type="NCBI Taxonomy" id="97028"/>
    <lineage>
        <taxon>Eukaryota</taxon>
        <taxon>Viridiplantae</taxon>
        <taxon>Streptophyta</taxon>
        <taxon>Embryophyta</taxon>
        <taxon>Tracheophyta</taxon>
        <taxon>Spermatophyta</taxon>
        <taxon>Magnoliopsida</taxon>
        <taxon>eudicotyledons</taxon>
        <taxon>Gunneridae</taxon>
        <taxon>Pentapetalae</taxon>
        <taxon>rosids</taxon>
        <taxon>fabids</taxon>
        <taxon>Fabales</taxon>
        <taxon>Fabaceae</taxon>
        <taxon>Papilionoideae</taxon>
        <taxon>50 kb inversion clade</taxon>
        <taxon>NPAAA clade</taxon>
        <taxon>Hologalegina</taxon>
        <taxon>IRL clade</taxon>
        <taxon>Trifolieae</taxon>
        <taxon>Trifolium</taxon>
    </lineage>
</organism>
<feature type="non-terminal residue" evidence="1">
    <location>
        <position position="1"/>
    </location>
</feature>
<dbReference type="AlphaFoldDB" id="A0A392VRB5"/>